<keyword evidence="1 4" id="KW-0808">Transferase</keyword>
<dbReference type="InterPro" id="IPR002173">
    <property type="entry name" value="Carboh/pur_kinase_PfkB_CS"/>
</dbReference>
<dbReference type="PANTHER" id="PTHR10584:SF166">
    <property type="entry name" value="RIBOKINASE"/>
    <property type="match status" value="1"/>
</dbReference>
<comment type="caution">
    <text evidence="4">The sequence shown here is derived from an EMBL/GenBank/DDBJ whole genome shotgun (WGS) entry which is preliminary data.</text>
</comment>
<evidence type="ECO:0000313" key="4">
    <source>
        <dbReference type="EMBL" id="MDQ0347129.1"/>
    </source>
</evidence>
<sequence length="285" mass="29250">MGHVLVVGSVNVDRIWRLTAPLRSGERLTREEVTLRPGGGGFNTGAALLALGHRVTLAATLSTDAAGAACRARLEAMGFDLRHLRTTDAPTVPLDILVDTNGERTIIAPATTEARRLTALPAIEADIAYVNVRRATPGVLEALAARTRVVAQLPLERTERRPAQVLIASAADHALFAGADAFAHAREIGGEGLAALVLTQGAGPVQLCEAQGRTGVAVPPLDAPADTTGAGDAFAAGFIDGWLADVPAQAAVQRGSAIAGRVLAGDAGFQRPAPLPLTTALIAAD</sequence>
<dbReference type="PANTHER" id="PTHR10584">
    <property type="entry name" value="SUGAR KINASE"/>
    <property type="match status" value="1"/>
</dbReference>
<dbReference type="InterPro" id="IPR029056">
    <property type="entry name" value="Ribokinase-like"/>
</dbReference>
<evidence type="ECO:0000313" key="5">
    <source>
        <dbReference type="Proteomes" id="UP001238467"/>
    </source>
</evidence>
<dbReference type="InterPro" id="IPR011611">
    <property type="entry name" value="PfkB_dom"/>
</dbReference>
<dbReference type="Gene3D" id="3.40.1190.20">
    <property type="match status" value="1"/>
</dbReference>
<dbReference type="SUPFAM" id="SSF53613">
    <property type="entry name" value="Ribokinase-like"/>
    <property type="match status" value="1"/>
</dbReference>
<dbReference type="RefSeq" id="WP_307059100.1">
    <property type="nucleotide sequence ID" value="NZ_JAUSUH010000002.1"/>
</dbReference>
<organism evidence="4 5">
    <name type="scientific">Ancylobacter vacuolatus</name>
    <dbReference type="NCBI Taxonomy" id="223389"/>
    <lineage>
        <taxon>Bacteria</taxon>
        <taxon>Pseudomonadati</taxon>
        <taxon>Pseudomonadota</taxon>
        <taxon>Alphaproteobacteria</taxon>
        <taxon>Hyphomicrobiales</taxon>
        <taxon>Xanthobacteraceae</taxon>
        <taxon>Ancylobacter</taxon>
    </lineage>
</organism>
<dbReference type="Pfam" id="PF00294">
    <property type="entry name" value="PfkB"/>
    <property type="match status" value="1"/>
</dbReference>
<dbReference type="EMBL" id="JAUSUH010000002">
    <property type="protein sequence ID" value="MDQ0347129.1"/>
    <property type="molecule type" value="Genomic_DNA"/>
</dbReference>
<evidence type="ECO:0000259" key="3">
    <source>
        <dbReference type="Pfam" id="PF00294"/>
    </source>
</evidence>
<dbReference type="GO" id="GO:0004747">
    <property type="term" value="F:ribokinase activity"/>
    <property type="evidence" value="ECO:0007669"/>
    <property type="project" value="UniProtKB-EC"/>
</dbReference>
<proteinExistence type="predicted"/>
<name>A0ABU0DFC5_9HYPH</name>
<dbReference type="PROSITE" id="PS00584">
    <property type="entry name" value="PFKB_KINASES_2"/>
    <property type="match status" value="1"/>
</dbReference>
<gene>
    <name evidence="4" type="ORF">J2S76_001546</name>
</gene>
<evidence type="ECO:0000256" key="1">
    <source>
        <dbReference type="ARBA" id="ARBA00022679"/>
    </source>
</evidence>
<accession>A0ABU0DFC5</accession>
<reference evidence="4 5" key="1">
    <citation type="submission" date="2023-07" db="EMBL/GenBank/DDBJ databases">
        <title>Genomic Encyclopedia of Type Strains, Phase IV (KMG-IV): sequencing the most valuable type-strain genomes for metagenomic binning, comparative biology and taxonomic classification.</title>
        <authorList>
            <person name="Goeker M."/>
        </authorList>
    </citation>
    <scope>NUCLEOTIDE SEQUENCE [LARGE SCALE GENOMIC DNA]</scope>
    <source>
        <strain evidence="4 5">DSM 1277</strain>
    </source>
</reference>
<dbReference type="EC" id="2.7.1.15" evidence="4"/>
<evidence type="ECO:0000256" key="2">
    <source>
        <dbReference type="ARBA" id="ARBA00022777"/>
    </source>
</evidence>
<keyword evidence="5" id="KW-1185">Reference proteome</keyword>
<dbReference type="Proteomes" id="UP001238467">
    <property type="component" value="Unassembled WGS sequence"/>
</dbReference>
<keyword evidence="2" id="KW-0418">Kinase</keyword>
<feature type="domain" description="Carbohydrate kinase PfkB" evidence="3">
    <location>
        <begin position="2"/>
        <end position="260"/>
    </location>
</feature>
<protein>
    <submittedName>
        <fullName evidence="4">Ribokinase</fullName>
        <ecNumber evidence="4">2.7.1.15</ecNumber>
    </submittedName>
</protein>